<comment type="caution">
    <text evidence="2">The sequence shown here is derived from an EMBL/GenBank/DDBJ whole genome shotgun (WGS) entry which is preliminary data.</text>
</comment>
<reference evidence="2 3" key="1">
    <citation type="submission" date="2018-11" db="EMBL/GenBank/DDBJ databases">
        <title>Pseudaminobacter arsenicus sp. nov., an arsenic-resistant bacterium isolated from arsenic-rich aquifers.</title>
        <authorList>
            <person name="Mu Y."/>
        </authorList>
    </citation>
    <scope>NUCLEOTIDE SEQUENCE [LARGE SCALE GENOMIC DNA]</scope>
    <source>
        <strain evidence="2 3">CB3</strain>
    </source>
</reference>
<evidence type="ECO:0000313" key="3">
    <source>
        <dbReference type="Proteomes" id="UP000281647"/>
    </source>
</evidence>
<gene>
    <name evidence="2" type="ORF">EET67_13375</name>
</gene>
<name>A0A432V5G4_9HYPH</name>
<dbReference type="OrthoDB" id="7837485at2"/>
<dbReference type="Gene3D" id="2.60.120.600">
    <property type="entry name" value="Domain of unknown function DUF1214, C-terminal domain"/>
    <property type="match status" value="1"/>
</dbReference>
<protein>
    <submittedName>
        <fullName evidence="2">DUF1214 domain-containing protein</fullName>
    </submittedName>
</protein>
<dbReference type="InterPro" id="IPR037049">
    <property type="entry name" value="DUF1214_C_sf"/>
</dbReference>
<proteinExistence type="predicted"/>
<dbReference type="Proteomes" id="UP000281647">
    <property type="component" value="Unassembled WGS sequence"/>
</dbReference>
<dbReference type="SUPFAM" id="SSF160935">
    <property type="entry name" value="VPA0735-like"/>
    <property type="match status" value="1"/>
</dbReference>
<dbReference type="Pfam" id="PF06742">
    <property type="entry name" value="DUF1214"/>
    <property type="match status" value="1"/>
</dbReference>
<dbReference type="EMBL" id="RKST01000012">
    <property type="protein sequence ID" value="RUM97380.1"/>
    <property type="molecule type" value="Genomic_DNA"/>
</dbReference>
<sequence>MFRTVLFTALVLVIAIGGGASSVWYALDRQDGIDAVSIGGWTAFPDIGTPDADPYSQARTARQGILTLGRAEGISFIAQHDSSGDGLRQGCSYRIEGIIPPARFWTLYAADETLSALPTQTRRPFALHSYEVLRGPENTVTIAVGPHPAPGNWLMVRGAGAMLLVLTLYDTSIASSTGIADVDLPLVTKVACDA</sequence>
<keyword evidence="3" id="KW-1185">Reference proteome</keyword>
<dbReference type="AlphaFoldDB" id="A0A432V5G4"/>
<organism evidence="2 3">
    <name type="scientific">Borborobacter arsenicus</name>
    <dbReference type="NCBI Taxonomy" id="1851146"/>
    <lineage>
        <taxon>Bacteria</taxon>
        <taxon>Pseudomonadati</taxon>
        <taxon>Pseudomonadota</taxon>
        <taxon>Alphaproteobacteria</taxon>
        <taxon>Hyphomicrobiales</taxon>
        <taxon>Phyllobacteriaceae</taxon>
        <taxon>Borborobacter</taxon>
    </lineage>
</organism>
<dbReference type="PIRSF" id="PIRSF009471">
    <property type="entry name" value="UCP009471"/>
    <property type="match status" value="1"/>
</dbReference>
<evidence type="ECO:0000259" key="1">
    <source>
        <dbReference type="Pfam" id="PF06742"/>
    </source>
</evidence>
<dbReference type="InterPro" id="IPR010621">
    <property type="entry name" value="DUF1214"/>
</dbReference>
<accession>A0A432V5G4</accession>
<feature type="domain" description="DUF1214" evidence="1">
    <location>
        <begin position="72"/>
        <end position="171"/>
    </location>
</feature>
<dbReference type="InterPro" id="IPR012038">
    <property type="entry name" value="UCP009471"/>
</dbReference>
<dbReference type="RefSeq" id="WP_128625298.1">
    <property type="nucleotide sequence ID" value="NZ_ML133511.1"/>
</dbReference>
<evidence type="ECO:0000313" key="2">
    <source>
        <dbReference type="EMBL" id="RUM97380.1"/>
    </source>
</evidence>